<dbReference type="InterPro" id="IPR036890">
    <property type="entry name" value="HATPase_C_sf"/>
</dbReference>
<feature type="transmembrane region" description="Helical" evidence="1">
    <location>
        <begin position="116"/>
        <end position="134"/>
    </location>
</feature>
<comment type="caution">
    <text evidence="3">The sequence shown here is derived from an EMBL/GenBank/DDBJ whole genome shotgun (WGS) entry which is preliminary data.</text>
</comment>
<evidence type="ECO:0000313" key="4">
    <source>
        <dbReference type="Proteomes" id="UP000235093"/>
    </source>
</evidence>
<keyword evidence="1" id="KW-0812">Transmembrane</keyword>
<proteinExistence type="predicted"/>
<name>A0A2N5PL92_MEDGN</name>
<dbReference type="RefSeq" id="WP_101883875.1">
    <property type="nucleotide sequence ID" value="NZ_NIHT01000008.1"/>
</dbReference>
<accession>A0A2N5PL92</accession>
<keyword evidence="1" id="KW-1133">Transmembrane helix</keyword>
<dbReference type="PANTHER" id="PTHR40448">
    <property type="entry name" value="TWO-COMPONENT SENSOR HISTIDINE KINASE"/>
    <property type="match status" value="1"/>
</dbReference>
<reference evidence="3 4" key="1">
    <citation type="journal article" date="2017" name="Genome Med.">
        <title>A novel Ruminococcus gnavus clade enriched in inflammatory bowel disease patients.</title>
        <authorList>
            <person name="Hall A.B."/>
            <person name="Yassour M."/>
            <person name="Sauk J."/>
            <person name="Garner A."/>
            <person name="Jiang X."/>
            <person name="Arthur T."/>
            <person name="Lagoudas G.K."/>
            <person name="Vatanen T."/>
            <person name="Fornelos N."/>
            <person name="Wilson R."/>
            <person name="Bertha M."/>
            <person name="Cohen M."/>
            <person name="Garber J."/>
            <person name="Khalili H."/>
            <person name="Gevers D."/>
            <person name="Ananthakrishnan A.N."/>
            <person name="Kugathasan S."/>
            <person name="Lander E.S."/>
            <person name="Blainey P."/>
            <person name="Vlamakis H."/>
            <person name="Xavier R.J."/>
            <person name="Huttenhower C."/>
        </authorList>
    </citation>
    <scope>NUCLEOTIDE SEQUENCE [LARGE SCALE GENOMIC DNA]</scope>
    <source>
        <strain evidence="3 4">RJX1125</strain>
    </source>
</reference>
<feature type="transmembrane region" description="Helical" evidence="1">
    <location>
        <begin position="6"/>
        <end position="22"/>
    </location>
</feature>
<evidence type="ECO:0000313" key="3">
    <source>
        <dbReference type="EMBL" id="PLT75921.1"/>
    </source>
</evidence>
<dbReference type="EMBL" id="NIHT01000008">
    <property type="protein sequence ID" value="PLT75921.1"/>
    <property type="molecule type" value="Genomic_DNA"/>
</dbReference>
<keyword evidence="1" id="KW-0472">Membrane</keyword>
<dbReference type="AlphaFoldDB" id="A0A2N5PL92"/>
<dbReference type="GO" id="GO:0042802">
    <property type="term" value="F:identical protein binding"/>
    <property type="evidence" value="ECO:0007669"/>
    <property type="project" value="TreeGrafter"/>
</dbReference>
<dbReference type="Pfam" id="PF14501">
    <property type="entry name" value="HATPase_c_5"/>
    <property type="match status" value="1"/>
</dbReference>
<organism evidence="3 4">
    <name type="scientific">Mediterraneibacter gnavus</name>
    <name type="common">Ruminococcus gnavus</name>
    <dbReference type="NCBI Taxonomy" id="33038"/>
    <lineage>
        <taxon>Bacteria</taxon>
        <taxon>Bacillati</taxon>
        <taxon>Bacillota</taxon>
        <taxon>Clostridia</taxon>
        <taxon>Lachnospirales</taxon>
        <taxon>Lachnospiraceae</taxon>
        <taxon>Mediterraneibacter</taxon>
    </lineage>
</organism>
<feature type="transmembrane region" description="Helical" evidence="1">
    <location>
        <begin position="84"/>
        <end position="110"/>
    </location>
</feature>
<feature type="transmembrane region" description="Helical" evidence="1">
    <location>
        <begin position="34"/>
        <end position="50"/>
    </location>
</feature>
<dbReference type="SUPFAM" id="SSF55874">
    <property type="entry name" value="ATPase domain of HSP90 chaperone/DNA topoisomerase II/histidine kinase"/>
    <property type="match status" value="1"/>
</dbReference>
<feature type="transmembrane region" description="Helical" evidence="1">
    <location>
        <begin position="146"/>
        <end position="169"/>
    </location>
</feature>
<dbReference type="Proteomes" id="UP000235093">
    <property type="component" value="Unassembled WGS sequence"/>
</dbReference>
<feature type="transmembrane region" description="Helical" evidence="1">
    <location>
        <begin position="181"/>
        <end position="201"/>
    </location>
</feature>
<sequence length="426" mass="49333">MADTLLNYGTYIILLYIIKEYLDIFLTVKDYRKIKIFAIWTSYIILQLIVSPIIKVPIISTLFNIGILFSLCEMAYQGIRRTKLILTVSFVTLWMIVELLTGYILIIVNIKVSDVAFLGSIISKIVLFAILKIIRSKVHITDLEDIGFRYWISLLILPSCSIVLIYNLYTLEYKDAEYVHLSSTISIFLILFLNVMFYNIYGRLSKTAELQKQNCIYEKQIELCKMHIQERAQMDVELREIQHNMKGHLICIKEYLDKKDEVALSTYLSGININFKDTRKICDTGNVVIDAIINTKYRECLKRNINFEIEIKIPCNNSFNNADLSVILENALENAVDATLKLPNKQRYIKVNISFHHYNLLIEIKNSFDGNIKKSLDGRYLTIKTDFKNHGIGLKSIERAASKYQGLVDPQILQNEFQLTILLYGI</sequence>
<evidence type="ECO:0000259" key="2">
    <source>
        <dbReference type="Pfam" id="PF14501"/>
    </source>
</evidence>
<evidence type="ECO:0000256" key="1">
    <source>
        <dbReference type="SAM" id="Phobius"/>
    </source>
</evidence>
<protein>
    <recommendedName>
        <fullName evidence="2">Sensor histidine kinase NatK-like C-terminal domain-containing protein</fullName>
    </recommendedName>
</protein>
<dbReference type="PANTHER" id="PTHR40448:SF1">
    <property type="entry name" value="TWO-COMPONENT SENSOR HISTIDINE KINASE"/>
    <property type="match status" value="1"/>
</dbReference>
<dbReference type="Gene3D" id="3.30.565.10">
    <property type="entry name" value="Histidine kinase-like ATPase, C-terminal domain"/>
    <property type="match status" value="1"/>
</dbReference>
<dbReference type="InterPro" id="IPR032834">
    <property type="entry name" value="NatK-like_C"/>
</dbReference>
<gene>
    <name evidence="3" type="ORF">CDL23_06275</name>
</gene>
<feature type="domain" description="Sensor histidine kinase NatK-like C-terminal" evidence="2">
    <location>
        <begin position="320"/>
        <end position="423"/>
    </location>
</feature>
<dbReference type="CDD" id="cd16935">
    <property type="entry name" value="HATPase_AgrC-ComD-like"/>
    <property type="match status" value="1"/>
</dbReference>